<accession>A0AA39IHI3</accession>
<dbReference type="InterPro" id="IPR024079">
    <property type="entry name" value="MetalloPept_cat_dom_sf"/>
</dbReference>
<feature type="chain" id="PRO_5041247521" description="Peptidase M13 C-terminal domain-containing protein" evidence="1">
    <location>
        <begin position="17"/>
        <end position="541"/>
    </location>
</feature>
<dbReference type="InterPro" id="IPR000718">
    <property type="entry name" value="Peptidase_M13"/>
</dbReference>
<dbReference type="PANTHER" id="PTHR11733:SF133">
    <property type="entry name" value="PHOSPHATE-REGULATING NEUTRAL ENDOPEPTIDASE PHEX"/>
    <property type="match status" value="1"/>
</dbReference>
<feature type="domain" description="Peptidase M13 C-terminal" evidence="2">
    <location>
        <begin position="364"/>
        <end position="530"/>
    </location>
</feature>
<evidence type="ECO:0000313" key="3">
    <source>
        <dbReference type="EMBL" id="KAK0424476.1"/>
    </source>
</evidence>
<dbReference type="GO" id="GO:0004222">
    <property type="term" value="F:metalloendopeptidase activity"/>
    <property type="evidence" value="ECO:0007669"/>
    <property type="project" value="InterPro"/>
</dbReference>
<dbReference type="SUPFAM" id="SSF55486">
    <property type="entry name" value="Metalloproteases ('zincins'), catalytic domain"/>
    <property type="match status" value="1"/>
</dbReference>
<keyword evidence="4" id="KW-1185">Reference proteome</keyword>
<organism evidence="3 4">
    <name type="scientific">Steinernema hermaphroditum</name>
    <dbReference type="NCBI Taxonomy" id="289476"/>
    <lineage>
        <taxon>Eukaryota</taxon>
        <taxon>Metazoa</taxon>
        <taxon>Ecdysozoa</taxon>
        <taxon>Nematoda</taxon>
        <taxon>Chromadorea</taxon>
        <taxon>Rhabditida</taxon>
        <taxon>Tylenchina</taxon>
        <taxon>Panagrolaimomorpha</taxon>
        <taxon>Strongyloidoidea</taxon>
        <taxon>Steinernematidae</taxon>
        <taxon>Steinernema</taxon>
    </lineage>
</organism>
<protein>
    <recommendedName>
        <fullName evidence="2">Peptidase M13 C-terminal domain-containing protein</fullName>
    </recommendedName>
</protein>
<comment type="caution">
    <text evidence="3">The sequence shown here is derived from an EMBL/GenBank/DDBJ whole genome shotgun (WGS) entry which is preliminary data.</text>
</comment>
<gene>
    <name evidence="3" type="ORF">QR680_008684</name>
</gene>
<dbReference type="Gene3D" id="3.40.390.10">
    <property type="entry name" value="Collagenase (Catalytic Domain)"/>
    <property type="match status" value="1"/>
</dbReference>
<reference evidence="3" key="1">
    <citation type="submission" date="2023-06" db="EMBL/GenBank/DDBJ databases">
        <title>Genomic analysis of the entomopathogenic nematode Steinernema hermaphroditum.</title>
        <authorList>
            <person name="Schwarz E.M."/>
            <person name="Heppert J.K."/>
            <person name="Baniya A."/>
            <person name="Schwartz H.T."/>
            <person name="Tan C.-H."/>
            <person name="Antoshechkin I."/>
            <person name="Sternberg P.W."/>
            <person name="Goodrich-Blair H."/>
            <person name="Dillman A.R."/>
        </authorList>
    </citation>
    <scope>NUCLEOTIDE SEQUENCE</scope>
    <source>
        <strain evidence="3">PS9179</strain>
        <tissue evidence="3">Whole animal</tissue>
    </source>
</reference>
<dbReference type="AlphaFoldDB" id="A0AA39IHI3"/>
<dbReference type="PROSITE" id="PS51885">
    <property type="entry name" value="NEPRILYSIN"/>
    <property type="match status" value="1"/>
</dbReference>
<name>A0AA39IHI3_9BILA</name>
<sequence length="541" mass="63009">MFLFLLSMHLVPFVVAIANLTHEFSQTVGPCQDFHEHVCNFAGNPKDSLVYEMRQKFADDVTRLLEAYSDPIIDFARKVLAHDADDKYAEEEGKRLGREGAYGRFPMRIIPNQAMYEVQIELESPGKMHAKVECYYEQCPLFLKSVLTSYSHYYHYKFQTWKVKAVYPTDYIRRPLNSTAQLELHRKILETKEFNPYLNLVVAKLVSENGLWLEEEKLQKLERIFDLASEEIVSSVQRKWWILKDHKEAIVEMIRNVQPLLYLPKEARDPQSMKEALEVYQTEFVRNKDYLESLYDRDICDTRCLTVHLGRVIHQGMSLYFGSYHGTSRYIEFWISKDTQTAAGVDAAWGGKGKINVLPTILQYMHLDLPLGLLYSAAATVISHELLHNLDSAEADKEAVVLWKNPVYKEAFECYREHYASFPARTPDGGVLYPRGDVQKNEGFADVEGLRIALKVFKQMEPDFSEEDLRWFFYGVELFRCVYLKSDYELLLKTINVPHPRYTVRGKAQMTQTREFSDVFRCQQGDPMYVVEKPCELFVSN</sequence>
<dbReference type="GO" id="GO:0005886">
    <property type="term" value="C:plasma membrane"/>
    <property type="evidence" value="ECO:0007669"/>
    <property type="project" value="TreeGrafter"/>
</dbReference>
<dbReference type="Pfam" id="PF01431">
    <property type="entry name" value="Peptidase_M13"/>
    <property type="match status" value="1"/>
</dbReference>
<evidence type="ECO:0000256" key="1">
    <source>
        <dbReference type="SAM" id="SignalP"/>
    </source>
</evidence>
<evidence type="ECO:0000313" key="4">
    <source>
        <dbReference type="Proteomes" id="UP001175271"/>
    </source>
</evidence>
<dbReference type="Proteomes" id="UP001175271">
    <property type="component" value="Unassembled WGS sequence"/>
</dbReference>
<proteinExistence type="predicted"/>
<keyword evidence="1" id="KW-0732">Signal</keyword>
<dbReference type="InterPro" id="IPR018497">
    <property type="entry name" value="Peptidase_M13_C"/>
</dbReference>
<dbReference type="GO" id="GO:0016485">
    <property type="term" value="P:protein processing"/>
    <property type="evidence" value="ECO:0007669"/>
    <property type="project" value="TreeGrafter"/>
</dbReference>
<evidence type="ECO:0000259" key="2">
    <source>
        <dbReference type="Pfam" id="PF01431"/>
    </source>
</evidence>
<dbReference type="PANTHER" id="PTHR11733">
    <property type="entry name" value="ZINC METALLOPROTEASE FAMILY M13 NEPRILYSIN-RELATED"/>
    <property type="match status" value="1"/>
</dbReference>
<dbReference type="EMBL" id="JAUCMV010000001">
    <property type="protein sequence ID" value="KAK0424476.1"/>
    <property type="molecule type" value="Genomic_DNA"/>
</dbReference>
<feature type="signal peptide" evidence="1">
    <location>
        <begin position="1"/>
        <end position="16"/>
    </location>
</feature>